<dbReference type="GO" id="GO:0008652">
    <property type="term" value="P:amino acid biosynthetic process"/>
    <property type="evidence" value="ECO:0007669"/>
    <property type="project" value="UniProtKB-ARBA"/>
</dbReference>
<keyword evidence="4" id="KW-0663">Pyridoxal phosphate</keyword>
<dbReference type="Proteomes" id="UP000077856">
    <property type="component" value="Chromosome"/>
</dbReference>
<comment type="similarity">
    <text evidence="2">Belongs to the class-IV pyridoxal-phosphate-dependent aminotransferase family.</text>
</comment>
<dbReference type="GO" id="GO:0046394">
    <property type="term" value="P:carboxylic acid biosynthetic process"/>
    <property type="evidence" value="ECO:0007669"/>
    <property type="project" value="UniProtKB-ARBA"/>
</dbReference>
<dbReference type="GO" id="GO:0016829">
    <property type="term" value="F:lyase activity"/>
    <property type="evidence" value="ECO:0007669"/>
    <property type="project" value="UniProtKB-KW"/>
</dbReference>
<dbReference type="Gene3D" id="3.30.470.10">
    <property type="match status" value="1"/>
</dbReference>
<comment type="cofactor">
    <cofactor evidence="1">
        <name>pyridoxal 5'-phosphate</name>
        <dbReference type="ChEBI" id="CHEBI:597326"/>
    </cofactor>
</comment>
<dbReference type="InterPro" id="IPR043131">
    <property type="entry name" value="BCAT-like_N"/>
</dbReference>
<keyword evidence="5" id="KW-0456">Lyase</keyword>
<evidence type="ECO:0000256" key="4">
    <source>
        <dbReference type="ARBA" id="ARBA00022898"/>
    </source>
</evidence>
<reference evidence="5 6" key="1">
    <citation type="submission" date="2016-04" db="EMBL/GenBank/DDBJ databases">
        <title>Complete genome sequence of Bacillus oceanisediminis strain 2691.</title>
        <authorList>
            <person name="Jeong H."/>
            <person name="Kim H.J."/>
            <person name="Lee D.-W."/>
        </authorList>
    </citation>
    <scope>NUCLEOTIDE SEQUENCE [LARGE SCALE GENOMIC DNA]</scope>
    <source>
        <strain evidence="5 6">2691</strain>
    </source>
</reference>
<dbReference type="Gene3D" id="3.20.10.10">
    <property type="entry name" value="D-amino Acid Aminotransferase, subunit A, domain 2"/>
    <property type="match status" value="1"/>
</dbReference>
<gene>
    <name evidence="5" type="ORF">A361_00460</name>
</gene>
<evidence type="ECO:0000256" key="1">
    <source>
        <dbReference type="ARBA" id="ARBA00001933"/>
    </source>
</evidence>
<accession>A0A160M5Q7</accession>
<proteinExistence type="inferred from homology"/>
<dbReference type="FunFam" id="3.20.10.10:FF:000002">
    <property type="entry name" value="D-alanine aminotransferase"/>
    <property type="match status" value="1"/>
</dbReference>
<dbReference type="NCBIfam" id="NF005800">
    <property type="entry name" value="PRK07650.1"/>
    <property type="match status" value="1"/>
</dbReference>
<dbReference type="STRING" id="1196031.A361_00460"/>
<dbReference type="SUPFAM" id="SSF56752">
    <property type="entry name" value="D-aminoacid aminotransferase-like PLP-dependent enzymes"/>
    <property type="match status" value="1"/>
</dbReference>
<dbReference type="GO" id="GO:0005829">
    <property type="term" value="C:cytosol"/>
    <property type="evidence" value="ECO:0007669"/>
    <property type="project" value="TreeGrafter"/>
</dbReference>
<name>A0A160M5Q7_9BACI</name>
<evidence type="ECO:0000256" key="3">
    <source>
        <dbReference type="ARBA" id="ARBA00011738"/>
    </source>
</evidence>
<dbReference type="PANTHER" id="PTHR42743:SF11">
    <property type="entry name" value="AMINODEOXYCHORISMATE LYASE"/>
    <property type="match status" value="1"/>
</dbReference>
<dbReference type="AlphaFoldDB" id="A0A160M5Q7"/>
<dbReference type="InterPro" id="IPR036038">
    <property type="entry name" value="Aminotransferase-like"/>
</dbReference>
<dbReference type="KEGG" id="bon:A361_00460"/>
<dbReference type="Pfam" id="PF01063">
    <property type="entry name" value="Aminotran_4"/>
    <property type="match status" value="1"/>
</dbReference>
<sequence>MFIYMNGEVIRKEEARVSPFDHGFLYGMGLFETFRVYNGHPFLLDDHLERLNWSLEVLNINASYKREQVLGALEMLLERNGYKNAYIRMNVSAGNGEIGLQTAPYTNPNTILFCKPLSSRNTGAEKQAVLLKIPRNTPEGAERLKSHHYLNNILAKKEAGNDPGIEGLFLTKEGFLAEGVTSNLFWINGGHLFTPSLDTGILNGITRRFVMRLAEKLGMNVQEGMYRPEAIVGADEVFITNSIQEIVPICMFDGHPMPGLSGKKTRELQIHYEYHCEYLWSRNEL</sequence>
<dbReference type="eggNOG" id="COG0115">
    <property type="taxonomic scope" value="Bacteria"/>
</dbReference>
<dbReference type="RefSeq" id="WP_009336631.1">
    <property type="nucleotide sequence ID" value="NZ_CP015506.1"/>
</dbReference>
<evidence type="ECO:0000256" key="2">
    <source>
        <dbReference type="ARBA" id="ARBA00009320"/>
    </source>
</evidence>
<protein>
    <submittedName>
        <fullName evidence="5">4-amino-4-deoxychorismate lyase</fullName>
    </submittedName>
</protein>
<evidence type="ECO:0000313" key="5">
    <source>
        <dbReference type="EMBL" id="AND37719.1"/>
    </source>
</evidence>
<dbReference type="InterPro" id="IPR001544">
    <property type="entry name" value="Aminotrans_IV"/>
</dbReference>
<dbReference type="PANTHER" id="PTHR42743">
    <property type="entry name" value="AMINO-ACID AMINOTRANSFERASE"/>
    <property type="match status" value="1"/>
</dbReference>
<evidence type="ECO:0000313" key="6">
    <source>
        <dbReference type="Proteomes" id="UP000077856"/>
    </source>
</evidence>
<dbReference type="InterPro" id="IPR043132">
    <property type="entry name" value="BCAT-like_C"/>
</dbReference>
<organism evidence="5 6">
    <name type="scientific">Cytobacillus oceanisediminis 2691</name>
    <dbReference type="NCBI Taxonomy" id="1196031"/>
    <lineage>
        <taxon>Bacteria</taxon>
        <taxon>Bacillati</taxon>
        <taxon>Bacillota</taxon>
        <taxon>Bacilli</taxon>
        <taxon>Bacillales</taxon>
        <taxon>Bacillaceae</taxon>
        <taxon>Cytobacillus</taxon>
    </lineage>
</organism>
<dbReference type="InterPro" id="IPR050571">
    <property type="entry name" value="Class-IV_PLP-Dep_Aminotrnsfr"/>
</dbReference>
<dbReference type="CDD" id="cd00449">
    <property type="entry name" value="PLPDE_IV"/>
    <property type="match status" value="1"/>
</dbReference>
<dbReference type="EMBL" id="CP015506">
    <property type="protein sequence ID" value="AND37719.1"/>
    <property type="molecule type" value="Genomic_DNA"/>
</dbReference>
<comment type="subunit">
    <text evidence="3">Homodimer.</text>
</comment>